<keyword evidence="6" id="KW-1185">Reference proteome</keyword>
<reference evidence="5 6" key="1">
    <citation type="submission" date="2015-04" db="EMBL/GenBank/DDBJ databases">
        <title>Complete Sequence for the Genome of the Thioalkalivibrio versutus D301.</title>
        <authorList>
            <person name="Mu T."/>
            <person name="Zhou J."/>
            <person name="Xu X."/>
        </authorList>
    </citation>
    <scope>NUCLEOTIDE SEQUENCE [LARGE SCALE GENOMIC DNA]</scope>
    <source>
        <strain evidence="5 6">D301</strain>
    </source>
</reference>
<dbReference type="STRING" id="106634.TVD_07100"/>
<dbReference type="EMBL" id="CP011367">
    <property type="protein sequence ID" value="AKJ95142.1"/>
    <property type="molecule type" value="Genomic_DNA"/>
</dbReference>
<dbReference type="PANTHER" id="PTHR23026">
    <property type="entry name" value="NADPH NITROREDUCTASE"/>
    <property type="match status" value="1"/>
</dbReference>
<dbReference type="Proteomes" id="UP000064201">
    <property type="component" value="Chromosome"/>
</dbReference>
<dbReference type="GO" id="GO:0016491">
    <property type="term" value="F:oxidoreductase activity"/>
    <property type="evidence" value="ECO:0007669"/>
    <property type="project" value="UniProtKB-KW"/>
</dbReference>
<dbReference type="InterPro" id="IPR012825">
    <property type="entry name" value="BluB"/>
</dbReference>
<dbReference type="SUPFAM" id="SSF55469">
    <property type="entry name" value="FMN-dependent nitroreductase-like"/>
    <property type="match status" value="1"/>
</dbReference>
<dbReference type="NCBIfam" id="TIGR02476">
    <property type="entry name" value="BluB"/>
    <property type="match status" value="1"/>
</dbReference>
<evidence type="ECO:0000256" key="3">
    <source>
        <dbReference type="ARBA" id="ARBA00023002"/>
    </source>
</evidence>
<dbReference type="Pfam" id="PF00881">
    <property type="entry name" value="Nitroreductase"/>
    <property type="match status" value="1"/>
</dbReference>
<keyword evidence="1" id="KW-0285">Flavoprotein</keyword>
<protein>
    <submittedName>
        <fullName evidence="5">Cob(II)yrinic acid a,c-diamide reductase</fullName>
    </submittedName>
</protein>
<sequence>MQSELPANENPSCPAADAQGSGFAQDELAAVYRVIAERRDMRHFRPDPVDPAVLRRLLEAAHRAPSVGYMQPWRFLRITDPAVREALHAHAADEQARTAEACGERAAEVHRLKLEGIREAGELLVVALTDGRERYVLGRRTLPEMDLCSAACAIQNLWLAARAEGLGMGWVSLFDPDWLANRLDMPEGGYPIAVLCLGHVERFYDRPMLETAGWDTRRPLEDLVFQDRWGAPCELALPTVVRESAARPDGPSGGGDT</sequence>
<evidence type="ECO:0000256" key="1">
    <source>
        <dbReference type="ARBA" id="ARBA00022630"/>
    </source>
</evidence>
<evidence type="ECO:0000259" key="4">
    <source>
        <dbReference type="Pfam" id="PF00881"/>
    </source>
</evidence>
<dbReference type="PANTHER" id="PTHR23026:SF90">
    <property type="entry name" value="IODOTYROSINE DEIODINASE 1"/>
    <property type="match status" value="1"/>
</dbReference>
<dbReference type="PATRIC" id="fig|106634.4.peg.1451"/>
<evidence type="ECO:0000313" key="5">
    <source>
        <dbReference type="EMBL" id="AKJ95142.1"/>
    </source>
</evidence>
<evidence type="ECO:0000313" key="6">
    <source>
        <dbReference type="Proteomes" id="UP000064201"/>
    </source>
</evidence>
<dbReference type="Gene3D" id="3.40.109.10">
    <property type="entry name" value="NADH Oxidase"/>
    <property type="match status" value="1"/>
</dbReference>
<dbReference type="OrthoDB" id="9773807at2"/>
<proteinExistence type="predicted"/>
<dbReference type="InterPro" id="IPR029479">
    <property type="entry name" value="Nitroreductase"/>
</dbReference>
<dbReference type="InterPro" id="IPR000415">
    <property type="entry name" value="Nitroreductase-like"/>
</dbReference>
<feature type="domain" description="Nitroreductase" evidence="4">
    <location>
        <begin position="35"/>
        <end position="199"/>
    </location>
</feature>
<evidence type="ECO:0000256" key="2">
    <source>
        <dbReference type="ARBA" id="ARBA00022643"/>
    </source>
</evidence>
<gene>
    <name evidence="5" type="ORF">TVD_07100</name>
</gene>
<dbReference type="AlphaFoldDB" id="A0A0G3G6Q7"/>
<keyword evidence="3" id="KW-0560">Oxidoreductase</keyword>
<dbReference type="InterPro" id="IPR050627">
    <property type="entry name" value="Nitroreductase/BluB"/>
</dbReference>
<dbReference type="RefSeq" id="WP_047251205.1">
    <property type="nucleotide sequence ID" value="NZ_CP011367.1"/>
</dbReference>
<keyword evidence="2" id="KW-0288">FMN</keyword>
<accession>A0A0G3G6Q7</accession>
<dbReference type="KEGG" id="tvr:TVD_07100"/>
<name>A0A0G3G6Q7_9GAMM</name>
<organism evidence="5 6">
    <name type="scientific">Thioalkalivibrio versutus</name>
    <dbReference type="NCBI Taxonomy" id="106634"/>
    <lineage>
        <taxon>Bacteria</taxon>
        <taxon>Pseudomonadati</taxon>
        <taxon>Pseudomonadota</taxon>
        <taxon>Gammaproteobacteria</taxon>
        <taxon>Chromatiales</taxon>
        <taxon>Ectothiorhodospiraceae</taxon>
        <taxon>Thioalkalivibrio</taxon>
    </lineage>
</organism>